<accession>A0A1M5WCX7</accession>
<dbReference type="EMBL" id="FQXV01000003">
    <property type="protein sequence ID" value="SHH85331.1"/>
    <property type="molecule type" value="Genomic_DNA"/>
</dbReference>
<gene>
    <name evidence="2" type="ORF">SAMN02745823_01200</name>
</gene>
<keyword evidence="3" id="KW-1185">Reference proteome</keyword>
<dbReference type="RefSeq" id="WP_278277468.1">
    <property type="nucleotide sequence ID" value="NZ_FQXV01000003.1"/>
</dbReference>
<dbReference type="Proteomes" id="UP000183995">
    <property type="component" value="Unassembled WGS sequence"/>
</dbReference>
<evidence type="ECO:0000313" key="2">
    <source>
        <dbReference type="EMBL" id="SHH85331.1"/>
    </source>
</evidence>
<protein>
    <submittedName>
        <fullName evidence="2">Uncharacterized protein</fullName>
    </submittedName>
</protein>
<organism evidence="2 3">
    <name type="scientific">Sporobacter termitidis DSM 10068</name>
    <dbReference type="NCBI Taxonomy" id="1123282"/>
    <lineage>
        <taxon>Bacteria</taxon>
        <taxon>Bacillati</taxon>
        <taxon>Bacillota</taxon>
        <taxon>Clostridia</taxon>
        <taxon>Eubacteriales</taxon>
        <taxon>Oscillospiraceae</taxon>
        <taxon>Sporobacter</taxon>
    </lineage>
</organism>
<dbReference type="AlphaFoldDB" id="A0A1M5WCX7"/>
<evidence type="ECO:0000256" key="1">
    <source>
        <dbReference type="SAM" id="MobiDB-lite"/>
    </source>
</evidence>
<sequence length="42" mass="4407">MDFFKRTGAGPEAAGTIGHHTARPGELPPGAHVLNIKKPESL</sequence>
<proteinExistence type="predicted"/>
<name>A0A1M5WCX7_9FIRM</name>
<dbReference type="STRING" id="1123282.SAMN02745823_01200"/>
<evidence type="ECO:0000313" key="3">
    <source>
        <dbReference type="Proteomes" id="UP000183995"/>
    </source>
</evidence>
<reference evidence="2 3" key="1">
    <citation type="submission" date="2016-11" db="EMBL/GenBank/DDBJ databases">
        <authorList>
            <person name="Jaros S."/>
            <person name="Januszkiewicz K."/>
            <person name="Wedrychowicz H."/>
        </authorList>
    </citation>
    <scope>NUCLEOTIDE SEQUENCE [LARGE SCALE GENOMIC DNA]</scope>
    <source>
        <strain evidence="2 3">DSM 10068</strain>
    </source>
</reference>
<feature type="region of interest" description="Disordered" evidence="1">
    <location>
        <begin position="1"/>
        <end position="42"/>
    </location>
</feature>